<reference evidence="3" key="1">
    <citation type="journal article" date="2023" name="Mol. Phylogenet. Evol.">
        <title>Genome-scale phylogeny and comparative genomics of the fungal order Sordariales.</title>
        <authorList>
            <person name="Hensen N."/>
            <person name="Bonometti L."/>
            <person name="Westerberg I."/>
            <person name="Brannstrom I.O."/>
            <person name="Guillou S."/>
            <person name="Cros-Aarteil S."/>
            <person name="Calhoun S."/>
            <person name="Haridas S."/>
            <person name="Kuo A."/>
            <person name="Mondo S."/>
            <person name="Pangilinan J."/>
            <person name="Riley R."/>
            <person name="LaButti K."/>
            <person name="Andreopoulos B."/>
            <person name="Lipzen A."/>
            <person name="Chen C."/>
            <person name="Yan M."/>
            <person name="Daum C."/>
            <person name="Ng V."/>
            <person name="Clum A."/>
            <person name="Steindorff A."/>
            <person name="Ohm R.A."/>
            <person name="Martin F."/>
            <person name="Silar P."/>
            <person name="Natvig D.O."/>
            <person name="Lalanne C."/>
            <person name="Gautier V."/>
            <person name="Ament-Velasquez S.L."/>
            <person name="Kruys A."/>
            <person name="Hutchinson M.I."/>
            <person name="Powell A.J."/>
            <person name="Barry K."/>
            <person name="Miller A.N."/>
            <person name="Grigoriev I.V."/>
            <person name="Debuchy R."/>
            <person name="Gladieux P."/>
            <person name="Hiltunen Thoren M."/>
            <person name="Johannesson H."/>
        </authorList>
    </citation>
    <scope>NUCLEOTIDE SEQUENCE</scope>
    <source>
        <strain evidence="3">PSN309</strain>
    </source>
</reference>
<proteinExistence type="predicted"/>
<keyword evidence="2" id="KW-0812">Transmembrane</keyword>
<dbReference type="AlphaFoldDB" id="A0AAN6WZ72"/>
<feature type="compositionally biased region" description="Polar residues" evidence="1">
    <location>
        <begin position="557"/>
        <end position="585"/>
    </location>
</feature>
<feature type="compositionally biased region" description="Basic and acidic residues" evidence="1">
    <location>
        <begin position="231"/>
        <end position="246"/>
    </location>
</feature>
<reference evidence="3" key="2">
    <citation type="submission" date="2023-05" db="EMBL/GenBank/DDBJ databases">
        <authorList>
            <consortium name="Lawrence Berkeley National Laboratory"/>
            <person name="Steindorff A."/>
            <person name="Hensen N."/>
            <person name="Bonometti L."/>
            <person name="Westerberg I."/>
            <person name="Brannstrom I.O."/>
            <person name="Guillou S."/>
            <person name="Cros-Aarteil S."/>
            <person name="Calhoun S."/>
            <person name="Haridas S."/>
            <person name="Kuo A."/>
            <person name="Mondo S."/>
            <person name="Pangilinan J."/>
            <person name="Riley R."/>
            <person name="Labutti K."/>
            <person name="Andreopoulos B."/>
            <person name="Lipzen A."/>
            <person name="Chen C."/>
            <person name="Yanf M."/>
            <person name="Daum C."/>
            <person name="Ng V."/>
            <person name="Clum A."/>
            <person name="Ohm R."/>
            <person name="Martin F."/>
            <person name="Silar P."/>
            <person name="Natvig D."/>
            <person name="Lalanne C."/>
            <person name="Gautier V."/>
            <person name="Ament-Velasquez S.L."/>
            <person name="Kruys A."/>
            <person name="Hutchinson M.I."/>
            <person name="Powell A.J."/>
            <person name="Barry K."/>
            <person name="Miller A.N."/>
            <person name="Grigoriev I.V."/>
            <person name="Debuchy R."/>
            <person name="Gladieux P."/>
            <person name="Thoren M.H."/>
            <person name="Johannesson H."/>
        </authorList>
    </citation>
    <scope>NUCLEOTIDE SEQUENCE</scope>
    <source>
        <strain evidence="3">PSN309</strain>
    </source>
</reference>
<evidence type="ECO:0008006" key="5">
    <source>
        <dbReference type="Google" id="ProtNLM"/>
    </source>
</evidence>
<feature type="compositionally biased region" description="Polar residues" evidence="1">
    <location>
        <begin position="593"/>
        <end position="605"/>
    </location>
</feature>
<evidence type="ECO:0000313" key="4">
    <source>
        <dbReference type="Proteomes" id="UP001302126"/>
    </source>
</evidence>
<keyword evidence="2" id="KW-1133">Transmembrane helix</keyword>
<feature type="region of interest" description="Disordered" evidence="1">
    <location>
        <begin position="262"/>
        <end position="294"/>
    </location>
</feature>
<sequence length="968" mass="104444">MSAPDSRHGPSTPLHARSQSQNNSKLGIRLVPYTPPKLDEERAPSQASFRENAGSRSDGNYEDQRGRLLGSQAGHSRRRSERSEVTTESYAGKPGPALSSPIAPTVSLVSSRGERVSGLKPLVSPSGLGQAHPTTAPLKSPSDVATNIAATNASAQPSRAAELPSSPVVAAPRSSSRPPSRRRTIIALNPDNKTFSLVVRNDQQDPEPPVSASLTGSLRSPHLSYASTRSSTHERPSIDLWSDSRAETPMTGVSTTLLDTTLTVSEPPSPLPSSPGSSITATQSQLAEDPITASPWSYRMVGGIRKVAQTPEPEPAPKQSQYDTDSSPSERPLSPLLEDPTNKEEEVTPTRKKVAPKASFASAVSDQTIDTISDNTNYKVYGPSSSAQQSSDSLVFNSASPANWEALGDASPAPIFRSSPPGSSSDAGENYVVYGSSSASPSSSQATVSRKPRPSYSQESLRVAPLRPVKKRSNEKFGYYKQRSRETLRSRASSIQSIKSVSSAIANQANQDPTFLTAPVVIHLAPLSARSSQEGASGSTSKTPTWLAPPVAAPSKPQVSVTPPSTAQMIPSPHLWSSQLSTVMSESEVDSDPIQTRSVSPLSETSGHHRRQSSGRVSSIHSRQGSMHSHTHSRQMHSISSSIAGQLDEGAFTSSGSGSGSGSDSAHRPQASFSRPDPRIRMVTDQDEYGDGITDLNHKPSRTGLSGFFNNSNGSSRGLHSSASNHSRANSVNSTTFNAAIPAWARVYYGSGERRWLGRSPSFVSLSDHGSRPGSSRFFDRDLSPDQEQFPPQIYSPRKRARDAELGEQDEDQISPAPQNYGVFRTLREKTSSIWSPHLGQDRRASRYRMWDPPSVNWSADSGMMGRRNSQVICFIVGFIFPFAWMIGAILPLPDLWRLEKNASAGKGAQKQPEYQYKPRFVDEKRYESARWWRNLNRGMSVIGLLIIGAVVALAVIGVKQGWGQHES</sequence>
<feature type="compositionally biased region" description="Polar residues" evidence="1">
    <location>
        <begin position="529"/>
        <end position="544"/>
    </location>
</feature>
<name>A0AAN6WZ72_9PEZI</name>
<feature type="compositionally biased region" description="Polar residues" evidence="1">
    <location>
        <begin position="45"/>
        <end position="58"/>
    </location>
</feature>
<feature type="transmembrane region" description="Helical" evidence="2">
    <location>
        <begin position="939"/>
        <end position="959"/>
    </location>
</feature>
<feature type="region of interest" description="Disordered" evidence="1">
    <location>
        <begin position="306"/>
        <end position="393"/>
    </location>
</feature>
<evidence type="ECO:0000313" key="3">
    <source>
        <dbReference type="EMBL" id="KAK4188682.1"/>
    </source>
</evidence>
<feature type="compositionally biased region" description="Polar residues" evidence="1">
    <location>
        <begin position="362"/>
        <end position="378"/>
    </location>
</feature>
<gene>
    <name evidence="3" type="ORF">QBC35DRAFT_451032</name>
</gene>
<feature type="compositionally biased region" description="Low complexity" evidence="1">
    <location>
        <begin position="384"/>
        <end position="393"/>
    </location>
</feature>
<organism evidence="3 4">
    <name type="scientific">Podospora australis</name>
    <dbReference type="NCBI Taxonomy" id="1536484"/>
    <lineage>
        <taxon>Eukaryota</taxon>
        <taxon>Fungi</taxon>
        <taxon>Dikarya</taxon>
        <taxon>Ascomycota</taxon>
        <taxon>Pezizomycotina</taxon>
        <taxon>Sordariomycetes</taxon>
        <taxon>Sordariomycetidae</taxon>
        <taxon>Sordariales</taxon>
        <taxon>Podosporaceae</taxon>
        <taxon>Podospora</taxon>
    </lineage>
</organism>
<evidence type="ECO:0000256" key="1">
    <source>
        <dbReference type="SAM" id="MobiDB-lite"/>
    </source>
</evidence>
<accession>A0AAN6WZ72</accession>
<protein>
    <recommendedName>
        <fullName evidence="5">Serine-rich protein</fullName>
    </recommendedName>
</protein>
<keyword evidence="2" id="KW-0472">Membrane</keyword>
<feature type="region of interest" description="Disordered" evidence="1">
    <location>
        <begin position="1"/>
        <end position="246"/>
    </location>
</feature>
<dbReference type="Proteomes" id="UP001302126">
    <property type="component" value="Unassembled WGS sequence"/>
</dbReference>
<feature type="region of interest" description="Disordered" evidence="1">
    <location>
        <begin position="529"/>
        <end position="730"/>
    </location>
</feature>
<feature type="compositionally biased region" description="Basic and acidic residues" evidence="1">
    <location>
        <begin position="340"/>
        <end position="349"/>
    </location>
</feature>
<feature type="region of interest" description="Disordered" evidence="1">
    <location>
        <begin position="406"/>
        <end position="491"/>
    </location>
</feature>
<feature type="region of interest" description="Disordered" evidence="1">
    <location>
        <begin position="764"/>
        <end position="818"/>
    </location>
</feature>
<feature type="compositionally biased region" description="Polar residues" evidence="1">
    <location>
        <begin position="143"/>
        <end position="157"/>
    </location>
</feature>
<keyword evidence="4" id="KW-1185">Reference proteome</keyword>
<feature type="compositionally biased region" description="Polar residues" evidence="1">
    <location>
        <begin position="614"/>
        <end position="628"/>
    </location>
</feature>
<feature type="transmembrane region" description="Helical" evidence="2">
    <location>
        <begin position="872"/>
        <end position="891"/>
    </location>
</feature>
<dbReference type="EMBL" id="MU864385">
    <property type="protein sequence ID" value="KAK4188682.1"/>
    <property type="molecule type" value="Genomic_DNA"/>
</dbReference>
<feature type="compositionally biased region" description="Low complexity" evidence="1">
    <location>
        <begin position="704"/>
        <end position="730"/>
    </location>
</feature>
<comment type="caution">
    <text evidence="3">The sequence shown here is derived from an EMBL/GenBank/DDBJ whole genome shotgun (WGS) entry which is preliminary data.</text>
</comment>
<feature type="compositionally biased region" description="Low complexity" evidence="1">
    <location>
        <begin position="325"/>
        <end position="339"/>
    </location>
</feature>
<evidence type="ECO:0000256" key="2">
    <source>
        <dbReference type="SAM" id="Phobius"/>
    </source>
</evidence>
<feature type="compositionally biased region" description="Low complexity" evidence="1">
    <location>
        <begin position="164"/>
        <end position="178"/>
    </location>
</feature>